<dbReference type="RefSeq" id="WP_113956421.1">
    <property type="nucleotide sequence ID" value="NZ_QNRR01000001.1"/>
</dbReference>
<evidence type="ECO:0000259" key="2">
    <source>
        <dbReference type="Pfam" id="PF14522"/>
    </source>
</evidence>
<dbReference type="AlphaFoldDB" id="A0A366HUG5"/>
<protein>
    <submittedName>
        <fullName evidence="3">Cytochrome c7-like protein</fullName>
    </submittedName>
</protein>
<dbReference type="SUPFAM" id="SSF48695">
    <property type="entry name" value="Multiheme cytochromes"/>
    <property type="match status" value="1"/>
</dbReference>
<dbReference type="PANTHER" id="PTHR39425">
    <property type="entry name" value="LIPOPROTEIN CYTOCHROME C"/>
    <property type="match status" value="1"/>
</dbReference>
<feature type="domain" description="Cytochrome c7-like" evidence="2">
    <location>
        <begin position="51"/>
        <end position="97"/>
    </location>
</feature>
<proteinExistence type="predicted"/>
<dbReference type="InterPro" id="IPR029467">
    <property type="entry name" value="Cyt_c7-like"/>
</dbReference>
<dbReference type="PANTHER" id="PTHR39425:SF1">
    <property type="entry name" value="CYTOCHROME C7-LIKE DOMAIN-CONTAINING PROTEIN"/>
    <property type="match status" value="1"/>
</dbReference>
<name>A0A366HUG5_9BACT</name>
<feature type="transmembrane region" description="Helical" evidence="1">
    <location>
        <begin position="12"/>
        <end position="35"/>
    </location>
</feature>
<evidence type="ECO:0000313" key="4">
    <source>
        <dbReference type="Proteomes" id="UP000253426"/>
    </source>
</evidence>
<feature type="domain" description="Cytochrome c7-like" evidence="2">
    <location>
        <begin position="129"/>
        <end position="176"/>
    </location>
</feature>
<dbReference type="Proteomes" id="UP000253426">
    <property type="component" value="Unassembled WGS sequence"/>
</dbReference>
<dbReference type="EMBL" id="QNRR01000001">
    <property type="protein sequence ID" value="RBP47490.1"/>
    <property type="molecule type" value="Genomic_DNA"/>
</dbReference>
<reference evidence="3 4" key="1">
    <citation type="submission" date="2018-06" db="EMBL/GenBank/DDBJ databases">
        <title>Genomic Encyclopedia of Type Strains, Phase IV (KMG-IV): sequencing the most valuable type-strain genomes for metagenomic binning, comparative biology and taxonomic classification.</title>
        <authorList>
            <person name="Goeker M."/>
        </authorList>
    </citation>
    <scope>NUCLEOTIDE SEQUENCE [LARGE SCALE GENOMIC DNA]</scope>
    <source>
        <strain evidence="3 4">DSM 25532</strain>
    </source>
</reference>
<organism evidence="3 4">
    <name type="scientific">Roseimicrobium gellanilyticum</name>
    <dbReference type="NCBI Taxonomy" id="748857"/>
    <lineage>
        <taxon>Bacteria</taxon>
        <taxon>Pseudomonadati</taxon>
        <taxon>Verrucomicrobiota</taxon>
        <taxon>Verrucomicrobiia</taxon>
        <taxon>Verrucomicrobiales</taxon>
        <taxon>Verrucomicrobiaceae</taxon>
        <taxon>Roseimicrobium</taxon>
    </lineage>
</organism>
<dbReference type="InterPro" id="IPR036280">
    <property type="entry name" value="Multihaem_cyt_sf"/>
</dbReference>
<dbReference type="Gene3D" id="3.90.10.10">
    <property type="entry name" value="Cytochrome C3"/>
    <property type="match status" value="2"/>
</dbReference>
<keyword evidence="1" id="KW-1133">Transmembrane helix</keyword>
<evidence type="ECO:0000313" key="3">
    <source>
        <dbReference type="EMBL" id="RBP47490.1"/>
    </source>
</evidence>
<dbReference type="OrthoDB" id="9814800at2"/>
<keyword evidence="1" id="KW-0812">Transmembrane</keyword>
<comment type="caution">
    <text evidence="3">The sequence shown here is derived from an EMBL/GenBank/DDBJ whole genome shotgun (WGS) entry which is preliminary data.</text>
</comment>
<dbReference type="CDD" id="cd08168">
    <property type="entry name" value="Cytochrom_C3"/>
    <property type="match status" value="1"/>
</dbReference>
<accession>A0A366HUG5</accession>
<dbReference type="Pfam" id="PF14522">
    <property type="entry name" value="Cytochrome_C7"/>
    <property type="match status" value="2"/>
</dbReference>
<keyword evidence="1" id="KW-0472">Membrane</keyword>
<gene>
    <name evidence="3" type="ORF">DES53_101287</name>
</gene>
<keyword evidence="4" id="KW-1185">Reference proteome</keyword>
<evidence type="ECO:0000256" key="1">
    <source>
        <dbReference type="SAM" id="Phobius"/>
    </source>
</evidence>
<sequence>MGNFFPRWSNWVPLQIAVCLGFLVVGAVVGATYYFTPKYTRVGYEPTQPVPFSHKQHVGELGLDCRYCHSYIEQSSHANVPTNQTCYNCHGPDKAQVKKDSPKLEMVRNADKDGHPIQWTKVHKAPDYVYFNHSVHLARGVSCVSCHGQVNEMEVVKHAEPQSMGWCLDCHREPENKLRPLDQITNLNYKPEDLGREQFYKGLQDKGAKVEDLAQVILGDKKAESLPGDISGIVALAEKTYGPKVTQKEVGTQLKHNWRITPPEDCTACHR</sequence>